<keyword evidence="2" id="KW-1185">Reference proteome</keyword>
<evidence type="ECO:0000313" key="2">
    <source>
        <dbReference type="Proteomes" id="UP000270296"/>
    </source>
</evidence>
<accession>A0A183J5A0</accession>
<dbReference type="OrthoDB" id="6781167at2759"/>
<evidence type="ECO:0000313" key="1">
    <source>
        <dbReference type="EMBL" id="VDP36699.1"/>
    </source>
</evidence>
<proteinExistence type="predicted"/>
<reference evidence="3" key="1">
    <citation type="submission" date="2016-06" db="UniProtKB">
        <authorList>
            <consortium name="WormBaseParasite"/>
        </authorList>
    </citation>
    <scope>IDENTIFICATION</scope>
</reference>
<dbReference type="EMBL" id="UZAM01014988">
    <property type="protein sequence ID" value="VDP36699.1"/>
    <property type="molecule type" value="Genomic_DNA"/>
</dbReference>
<dbReference type="AlphaFoldDB" id="A0A183J5A0"/>
<organism evidence="3">
    <name type="scientific">Soboliphyme baturini</name>
    <dbReference type="NCBI Taxonomy" id="241478"/>
    <lineage>
        <taxon>Eukaryota</taxon>
        <taxon>Metazoa</taxon>
        <taxon>Ecdysozoa</taxon>
        <taxon>Nematoda</taxon>
        <taxon>Enoplea</taxon>
        <taxon>Dorylaimia</taxon>
        <taxon>Dioctophymatida</taxon>
        <taxon>Dioctophymatoidea</taxon>
        <taxon>Soboliphymatidae</taxon>
        <taxon>Soboliphyme</taxon>
    </lineage>
</organism>
<name>A0A183J5A0_9BILA</name>
<sequence length="109" mass="12662">MPGGQKKTSRWTSEVQQEIKEKAAFKKSFINKEPSTRMRYVEACKAAAKAVAKAKADSWEKFGEVLQLNSTGKTVFERQTIRWFRRKKKGSLSIFGHPLTEDKDIRRRR</sequence>
<dbReference type="WBParaSite" id="SBAD_0001142501-mRNA-1">
    <property type="protein sequence ID" value="SBAD_0001142501-mRNA-1"/>
    <property type="gene ID" value="SBAD_0001142501"/>
</dbReference>
<protein>
    <submittedName>
        <fullName evidence="3">Histone H1</fullName>
    </submittedName>
</protein>
<evidence type="ECO:0000313" key="3">
    <source>
        <dbReference type="WBParaSite" id="SBAD_0001142501-mRNA-1"/>
    </source>
</evidence>
<reference evidence="1 2" key="2">
    <citation type="submission" date="2018-11" db="EMBL/GenBank/DDBJ databases">
        <authorList>
            <consortium name="Pathogen Informatics"/>
        </authorList>
    </citation>
    <scope>NUCLEOTIDE SEQUENCE [LARGE SCALE GENOMIC DNA]</scope>
</reference>
<dbReference type="Proteomes" id="UP000270296">
    <property type="component" value="Unassembled WGS sequence"/>
</dbReference>
<gene>
    <name evidence="1" type="ORF">SBAD_LOCUS11048</name>
</gene>